<dbReference type="SMART" id="SM01092">
    <property type="entry name" value="CO_deh_flav_C"/>
    <property type="match status" value="1"/>
</dbReference>
<evidence type="ECO:0000313" key="5">
    <source>
        <dbReference type="EMBL" id="GMG82785.1"/>
    </source>
</evidence>
<evidence type="ECO:0000256" key="3">
    <source>
        <dbReference type="ARBA" id="ARBA00023002"/>
    </source>
</evidence>
<dbReference type="InterPro" id="IPR002346">
    <property type="entry name" value="Mopterin_DH_FAD-bd"/>
</dbReference>
<evidence type="ECO:0000256" key="2">
    <source>
        <dbReference type="ARBA" id="ARBA00022827"/>
    </source>
</evidence>
<evidence type="ECO:0000256" key="1">
    <source>
        <dbReference type="ARBA" id="ARBA00022630"/>
    </source>
</evidence>
<dbReference type="InterPro" id="IPR051312">
    <property type="entry name" value="Diverse_Substr_Oxidored"/>
</dbReference>
<dbReference type="Proteomes" id="UP001239909">
    <property type="component" value="Unassembled WGS sequence"/>
</dbReference>
<dbReference type="PANTHER" id="PTHR42659">
    <property type="entry name" value="XANTHINE DEHYDROGENASE SUBUNIT C-RELATED"/>
    <property type="match status" value="1"/>
</dbReference>
<dbReference type="InterPro" id="IPR005107">
    <property type="entry name" value="CO_DH_flav_C"/>
</dbReference>
<dbReference type="InterPro" id="IPR016166">
    <property type="entry name" value="FAD-bd_PCMH"/>
</dbReference>
<dbReference type="Gene3D" id="3.30.390.50">
    <property type="entry name" value="CO dehydrogenase flavoprotein, C-terminal domain"/>
    <property type="match status" value="1"/>
</dbReference>
<name>A0ABQ6LHM6_9RHOB</name>
<dbReference type="Gene3D" id="3.30.465.10">
    <property type="match status" value="1"/>
</dbReference>
<gene>
    <name evidence="5" type="ORF">LNKW23_19980</name>
</gene>
<dbReference type="EMBL" id="BSYI01000013">
    <property type="protein sequence ID" value="GMG82785.1"/>
    <property type="molecule type" value="Genomic_DNA"/>
</dbReference>
<keyword evidence="1" id="KW-0285">Flavoprotein</keyword>
<dbReference type="SUPFAM" id="SSF55447">
    <property type="entry name" value="CO dehydrogenase flavoprotein C-terminal domain-like"/>
    <property type="match status" value="1"/>
</dbReference>
<keyword evidence="3" id="KW-0560">Oxidoreductase</keyword>
<sequence length="269" mass="27959">MGLTVETYASAAEAARALAAAQDARYLGGGTLVMRAVNYGDQSFRRILRATDPALGRIAAQGGRISVGAGVTMAEITESRELGFLAPAARAVGGPAIRSMATVGGNLFAAHPYGDLAAALLALDGRAVLADGREQALDELFAARGRGQQPLVTAVTIARPERGAFRFRKVSRVKPKGVSVMSIAAWLPRSGGRIAGARVAYGAMGPTPRRVPRVEQALEGRTLDAAGVQAAVAAAAEGLDPPEDAIASAWYRRAVAPVHLRRLLLEEDG</sequence>
<accession>A0ABQ6LHM6</accession>
<comment type="caution">
    <text evidence="5">The sequence shown here is derived from an EMBL/GenBank/DDBJ whole genome shotgun (WGS) entry which is preliminary data.</text>
</comment>
<protein>
    <submittedName>
        <fullName evidence="5">FAD binding domain-containing protein</fullName>
    </submittedName>
</protein>
<proteinExistence type="predicted"/>
<keyword evidence="2" id="KW-0274">FAD</keyword>
<dbReference type="InterPro" id="IPR016169">
    <property type="entry name" value="FAD-bd_PCMH_sub2"/>
</dbReference>
<dbReference type="Pfam" id="PF00941">
    <property type="entry name" value="FAD_binding_5"/>
    <property type="match status" value="1"/>
</dbReference>
<dbReference type="InterPro" id="IPR036318">
    <property type="entry name" value="FAD-bd_PCMH-like_sf"/>
</dbReference>
<feature type="domain" description="FAD-binding PCMH-type" evidence="4">
    <location>
        <begin position="1"/>
        <end position="162"/>
    </location>
</feature>
<dbReference type="SUPFAM" id="SSF56176">
    <property type="entry name" value="FAD-binding/transporter-associated domain-like"/>
    <property type="match status" value="1"/>
</dbReference>
<dbReference type="PROSITE" id="PS51387">
    <property type="entry name" value="FAD_PCMH"/>
    <property type="match status" value="1"/>
</dbReference>
<keyword evidence="6" id="KW-1185">Reference proteome</keyword>
<dbReference type="RefSeq" id="WP_285671577.1">
    <property type="nucleotide sequence ID" value="NZ_BSYI01000013.1"/>
</dbReference>
<dbReference type="PANTHER" id="PTHR42659:SF2">
    <property type="entry name" value="XANTHINE DEHYDROGENASE SUBUNIT C-RELATED"/>
    <property type="match status" value="1"/>
</dbReference>
<dbReference type="Pfam" id="PF03450">
    <property type="entry name" value="CO_deh_flav_C"/>
    <property type="match status" value="1"/>
</dbReference>
<organism evidence="5 6">
    <name type="scientific">Paralimibaculum aggregatum</name>
    <dbReference type="NCBI Taxonomy" id="3036245"/>
    <lineage>
        <taxon>Bacteria</taxon>
        <taxon>Pseudomonadati</taxon>
        <taxon>Pseudomonadota</taxon>
        <taxon>Alphaproteobacteria</taxon>
        <taxon>Rhodobacterales</taxon>
        <taxon>Paracoccaceae</taxon>
        <taxon>Paralimibaculum</taxon>
    </lineage>
</organism>
<evidence type="ECO:0000313" key="6">
    <source>
        <dbReference type="Proteomes" id="UP001239909"/>
    </source>
</evidence>
<evidence type="ECO:0000259" key="4">
    <source>
        <dbReference type="PROSITE" id="PS51387"/>
    </source>
</evidence>
<dbReference type="InterPro" id="IPR036683">
    <property type="entry name" value="CO_DH_flav_C_dom_sf"/>
</dbReference>
<reference evidence="5 6" key="1">
    <citation type="submission" date="2023-04" db="EMBL/GenBank/DDBJ databases">
        <title>Marinoamorphus aggregata gen. nov., sp. Nov., isolate from tissue of brittle star Ophioplocus japonicus.</title>
        <authorList>
            <person name="Kawano K."/>
            <person name="Sawayama S."/>
            <person name="Nakagawa S."/>
        </authorList>
    </citation>
    <scope>NUCLEOTIDE SEQUENCE [LARGE SCALE GENOMIC DNA]</scope>
    <source>
        <strain evidence="5 6">NKW23</strain>
    </source>
</reference>